<dbReference type="Pfam" id="PF09992">
    <property type="entry name" value="NAGPA"/>
    <property type="match status" value="1"/>
</dbReference>
<protein>
    <submittedName>
        <fullName evidence="4">Phosphodiester glycosidase family protein</fullName>
    </submittedName>
</protein>
<feature type="domain" description="SLH" evidence="3">
    <location>
        <begin position="956"/>
        <end position="1008"/>
    </location>
</feature>
<dbReference type="EMBL" id="JACOPP010000025">
    <property type="protein sequence ID" value="MBC5734787.1"/>
    <property type="molecule type" value="Genomic_DNA"/>
</dbReference>
<dbReference type="Gene3D" id="2.60.120.430">
    <property type="entry name" value="Galactose-binding lectin"/>
    <property type="match status" value="1"/>
</dbReference>
<dbReference type="PROSITE" id="PS51272">
    <property type="entry name" value="SLH"/>
    <property type="match status" value="3"/>
</dbReference>
<feature type="chain" id="PRO_5035174746" evidence="2">
    <location>
        <begin position="25"/>
        <end position="1008"/>
    </location>
</feature>
<feature type="domain" description="SLH" evidence="3">
    <location>
        <begin position="824"/>
        <end position="891"/>
    </location>
</feature>
<dbReference type="GO" id="GO:0016798">
    <property type="term" value="F:hydrolase activity, acting on glycosyl bonds"/>
    <property type="evidence" value="ECO:0007669"/>
    <property type="project" value="UniProtKB-KW"/>
</dbReference>
<evidence type="ECO:0000256" key="1">
    <source>
        <dbReference type="ARBA" id="ARBA00022737"/>
    </source>
</evidence>
<evidence type="ECO:0000259" key="3">
    <source>
        <dbReference type="PROSITE" id="PS51272"/>
    </source>
</evidence>
<gene>
    <name evidence="4" type="ORF">H8S57_13795</name>
</gene>
<dbReference type="InterPro" id="IPR001119">
    <property type="entry name" value="SLH_dom"/>
</dbReference>
<keyword evidence="4" id="KW-0378">Hydrolase</keyword>
<evidence type="ECO:0000256" key="2">
    <source>
        <dbReference type="SAM" id="SignalP"/>
    </source>
</evidence>
<dbReference type="PANTHER" id="PTHR40446:SF2">
    <property type="entry name" value="N-ACETYLGLUCOSAMINE-1-PHOSPHODIESTER ALPHA-N-ACETYLGLUCOSAMINIDASE"/>
    <property type="match status" value="1"/>
</dbReference>
<dbReference type="Pfam" id="PF00395">
    <property type="entry name" value="SLH"/>
    <property type="match status" value="3"/>
</dbReference>
<dbReference type="Proteomes" id="UP000661435">
    <property type="component" value="Unassembled WGS sequence"/>
</dbReference>
<proteinExistence type="predicted"/>
<organism evidence="4 5">
    <name type="scientific">Lawsonibacter hominis</name>
    <dbReference type="NCBI Taxonomy" id="2763053"/>
    <lineage>
        <taxon>Bacteria</taxon>
        <taxon>Bacillati</taxon>
        <taxon>Bacillota</taxon>
        <taxon>Clostridia</taxon>
        <taxon>Eubacteriales</taxon>
        <taxon>Oscillospiraceae</taxon>
        <taxon>Lawsonibacter</taxon>
    </lineage>
</organism>
<keyword evidence="2" id="KW-0732">Signal</keyword>
<feature type="signal peptide" evidence="2">
    <location>
        <begin position="1"/>
        <end position="24"/>
    </location>
</feature>
<comment type="caution">
    <text evidence="4">The sequence shown here is derived from an EMBL/GenBank/DDBJ whole genome shotgun (WGS) entry which is preliminary data.</text>
</comment>
<dbReference type="InterPro" id="IPR018711">
    <property type="entry name" value="NAGPA"/>
</dbReference>
<dbReference type="PANTHER" id="PTHR40446">
    <property type="entry name" value="N-ACETYLGLUCOSAMINE-1-PHOSPHODIESTER ALPHA-N-ACETYLGLUCOSAMINIDASE"/>
    <property type="match status" value="1"/>
</dbReference>
<dbReference type="RefSeq" id="WP_186908614.1">
    <property type="nucleotide sequence ID" value="NZ_JACOPP010000025.1"/>
</dbReference>
<evidence type="ECO:0000313" key="5">
    <source>
        <dbReference type="Proteomes" id="UP000661435"/>
    </source>
</evidence>
<keyword evidence="1" id="KW-0677">Repeat</keyword>
<accession>A0A8J6JGD5</accession>
<keyword evidence="5" id="KW-1185">Reference proteome</keyword>
<name>A0A8J6JGD5_9FIRM</name>
<reference evidence="4" key="1">
    <citation type="submission" date="2020-08" db="EMBL/GenBank/DDBJ databases">
        <title>Genome public.</title>
        <authorList>
            <person name="Liu C."/>
            <person name="Sun Q."/>
        </authorList>
    </citation>
    <scope>NUCLEOTIDE SEQUENCE</scope>
    <source>
        <strain evidence="4">NSJ-51</strain>
    </source>
</reference>
<evidence type="ECO:0000313" key="4">
    <source>
        <dbReference type="EMBL" id="MBC5734787.1"/>
    </source>
</evidence>
<sequence>MKRWMQRGAAFGLALLMTAGAAGASASDALGWEIHTGRVPLSQGTELGKNIFWSDTYSDLRTEHYITYAPNENVTPTVAYGSKVLTRATLTSMAQGLESQGRRVVSGINGDFYVLATGAPVGLLVTDGVLRSTQPYNVSWAIGFRADGTAFIGTPNVSVAAVLGGQVYSVSGGVNKVRKPSASDGSGGLTLLTSDFASTTQNTEAGVDVILSPAADPVTGQVPQLKIGSQLTCTVEQVLESTGAAAIPEGKLVLTLNGKDKAELLAALRALQAGDTVTLSATSPDSRWDSVTQAVGGMYKLVTGGVVESGLNAEQTARSAVGIRADGSLVFYTVDGKQPGYSVGATLTQCAKRLVELGCVEAVCLDGGGSTTLGVTYPDQSGMQVITSPSDGTQRANSNAIFLTTELAPTGELASYYVTPADSMVLSGATLNLTATGVDSHFYAMTGASVGWSVTSGGGAVDDSGVFTAGSESGFVQVTASDGRASGSAYITTVATPDAISLTREDTGDKVEALNLDPGEQVDLKASAVYKKMALVSQDANYTWTADPAVGSVDANGVFTAGQVTASGDLTVSAGGRTVTVPISVAGHVNTLEDCEGDLYAFAATETASFASESDLNYVRYGRKSLRLDYDAAGGAASLTGVLSIPAGERYLGVWVYGDGSGNTLLATITDQSFQSRQLLLTALDFTGWKHVSAALPEGAVAVSALDVIYGGGEGKQTGTLWLDQFTVSNEEMHDTTPPALTLTVSGAAVSARVTDDVDRSIPQKNLSLTYDGERLGFTWNESTGTLSATLPAADAGYHRVSVSAADASGNLSRASADVLPAGERTQVFTDMGGHWADAYAAFLYDAGVTNGVSAADGSLLYQPDKNITRAEFFALTARWLGLDLSQYAGVELPFADSAELPGWALNEVKAMYALGIVNGALENGVLKVKALSTISRAEAMAILGRTQAKGYAQAELTFDDAALVPSWAADYVKSLAGQGVVSGYNNRIRPNDPLTRGEVAKLLYSMR</sequence>
<dbReference type="AlphaFoldDB" id="A0A8J6JGD5"/>
<keyword evidence="4" id="KW-0326">Glycosidase</keyword>
<feature type="domain" description="SLH" evidence="3">
    <location>
        <begin position="892"/>
        <end position="954"/>
    </location>
</feature>